<dbReference type="Pfam" id="PF26616">
    <property type="entry name" value="CorA-like"/>
    <property type="match status" value="1"/>
</dbReference>
<evidence type="ECO:0000313" key="7">
    <source>
        <dbReference type="EMBL" id="OJJ31993.1"/>
    </source>
</evidence>
<keyword evidence="2 5" id="KW-0812">Transmembrane</keyword>
<keyword evidence="4 5" id="KW-0472">Membrane</keyword>
<keyword evidence="3 5" id="KW-1133">Transmembrane helix</keyword>
<evidence type="ECO:0000256" key="3">
    <source>
        <dbReference type="ARBA" id="ARBA00022989"/>
    </source>
</evidence>
<evidence type="ECO:0000256" key="2">
    <source>
        <dbReference type="ARBA" id="ARBA00022692"/>
    </source>
</evidence>
<evidence type="ECO:0000256" key="4">
    <source>
        <dbReference type="ARBA" id="ARBA00023136"/>
    </source>
</evidence>
<dbReference type="InterPro" id="IPR058257">
    <property type="entry name" value="CorA-like_dom"/>
</dbReference>
<dbReference type="Gene3D" id="1.20.58.340">
    <property type="entry name" value="Magnesium transport protein CorA, transmembrane region"/>
    <property type="match status" value="1"/>
</dbReference>
<dbReference type="RefSeq" id="XP_040685670.1">
    <property type="nucleotide sequence ID" value="XM_040838746.1"/>
</dbReference>
<dbReference type="EMBL" id="KV878215">
    <property type="protein sequence ID" value="OJJ31993.1"/>
    <property type="molecule type" value="Genomic_DNA"/>
</dbReference>
<dbReference type="GeneID" id="63754594"/>
<evidence type="ECO:0000256" key="1">
    <source>
        <dbReference type="ARBA" id="ARBA00004141"/>
    </source>
</evidence>
<comment type="subcellular location">
    <subcellularLocation>
        <location evidence="1">Membrane</location>
        <topology evidence="1">Multi-pass membrane protein</topology>
    </subcellularLocation>
</comment>
<accession>A0A1L9RAU0</accession>
<organism evidence="7 8">
    <name type="scientific">Aspergillus wentii DTO 134E9</name>
    <dbReference type="NCBI Taxonomy" id="1073089"/>
    <lineage>
        <taxon>Eukaryota</taxon>
        <taxon>Fungi</taxon>
        <taxon>Dikarya</taxon>
        <taxon>Ascomycota</taxon>
        <taxon>Pezizomycotina</taxon>
        <taxon>Eurotiomycetes</taxon>
        <taxon>Eurotiomycetidae</taxon>
        <taxon>Eurotiales</taxon>
        <taxon>Aspergillaceae</taxon>
        <taxon>Aspergillus</taxon>
        <taxon>Aspergillus subgen. Cremei</taxon>
    </lineage>
</organism>
<sequence>MELDDFPKAKESPALTVSPTVALLDPFALFPYPEDAWARVEERKCFTGNELSIGVDWVDVNADNSAIHRKFTSLDQINEYISEPDRNQPDLRVISLNQRFSWGFLNVTQNILSSIIDAINASPELLEVISCFYKKNSPIEEAFSNAPFIKHNKDSIEIMYIFKYVAYKHGQTQNKPWSIRQTGVYQRYDLINKRSVWIFIHPGTESPFQSRLNQLLTSLEGCSQIQSHPLLLHNLLFTTYSPRWRDFMSYQENKIWSLAAEVRGNGIETSRVNYQTLSSAYPIENDCLALRPIFHSLGKILEAVHKTTNSLYEENVLTEQEYGNIVQVLDNHSKVLDAYVQNNLYLQHMVERTAQLITDTISLKNSEYTMDLTLSTVNDSTTVRTITIVTLIYLPSTFTATVLGMNSFFEMSPNNDYLVVSHQFWIFVACAVPLTVITVLYWLIRKRVRDRRRVIKMESRV</sequence>
<evidence type="ECO:0000259" key="6">
    <source>
        <dbReference type="Pfam" id="PF26616"/>
    </source>
</evidence>
<dbReference type="InterPro" id="IPR045863">
    <property type="entry name" value="CorA_TM1_TM2"/>
</dbReference>
<evidence type="ECO:0000256" key="5">
    <source>
        <dbReference type="SAM" id="Phobius"/>
    </source>
</evidence>
<dbReference type="VEuPathDB" id="FungiDB:ASPWEDRAFT_644130"/>
<dbReference type="Pfam" id="PF01544">
    <property type="entry name" value="CorA"/>
    <property type="match status" value="1"/>
</dbReference>
<gene>
    <name evidence="7" type="ORF">ASPWEDRAFT_644130</name>
</gene>
<feature type="transmembrane region" description="Helical" evidence="5">
    <location>
        <begin position="385"/>
        <end position="404"/>
    </location>
</feature>
<dbReference type="GO" id="GO:0016020">
    <property type="term" value="C:membrane"/>
    <property type="evidence" value="ECO:0007669"/>
    <property type="project" value="UniProtKB-SubCell"/>
</dbReference>
<keyword evidence="8" id="KW-1185">Reference proteome</keyword>
<dbReference type="STRING" id="1073089.A0A1L9RAU0"/>
<dbReference type="SUPFAM" id="SSF144083">
    <property type="entry name" value="Magnesium transport protein CorA, transmembrane region"/>
    <property type="match status" value="1"/>
</dbReference>
<dbReference type="Proteomes" id="UP000184383">
    <property type="component" value="Unassembled WGS sequence"/>
</dbReference>
<feature type="domain" description="CorA-like transporter" evidence="6">
    <location>
        <begin position="42"/>
        <end position="254"/>
    </location>
</feature>
<name>A0A1L9RAU0_ASPWE</name>
<proteinExistence type="predicted"/>
<dbReference type="AlphaFoldDB" id="A0A1L9RAU0"/>
<dbReference type="InterPro" id="IPR002523">
    <property type="entry name" value="MgTranspt_CorA/ZnTranspt_ZntB"/>
</dbReference>
<reference evidence="8" key="1">
    <citation type="journal article" date="2017" name="Genome Biol.">
        <title>Comparative genomics reveals high biological diversity and specific adaptations in the industrially and medically important fungal genus Aspergillus.</title>
        <authorList>
            <person name="de Vries R.P."/>
            <person name="Riley R."/>
            <person name="Wiebenga A."/>
            <person name="Aguilar-Osorio G."/>
            <person name="Amillis S."/>
            <person name="Uchima C.A."/>
            <person name="Anderluh G."/>
            <person name="Asadollahi M."/>
            <person name="Askin M."/>
            <person name="Barry K."/>
            <person name="Battaglia E."/>
            <person name="Bayram O."/>
            <person name="Benocci T."/>
            <person name="Braus-Stromeyer S.A."/>
            <person name="Caldana C."/>
            <person name="Canovas D."/>
            <person name="Cerqueira G.C."/>
            <person name="Chen F."/>
            <person name="Chen W."/>
            <person name="Choi C."/>
            <person name="Clum A."/>
            <person name="Dos Santos R.A."/>
            <person name="Damasio A.R."/>
            <person name="Diallinas G."/>
            <person name="Emri T."/>
            <person name="Fekete E."/>
            <person name="Flipphi M."/>
            <person name="Freyberg S."/>
            <person name="Gallo A."/>
            <person name="Gournas C."/>
            <person name="Habgood R."/>
            <person name="Hainaut M."/>
            <person name="Harispe M.L."/>
            <person name="Henrissat B."/>
            <person name="Hilden K.S."/>
            <person name="Hope R."/>
            <person name="Hossain A."/>
            <person name="Karabika E."/>
            <person name="Karaffa L."/>
            <person name="Karanyi Z."/>
            <person name="Krasevec N."/>
            <person name="Kuo A."/>
            <person name="Kusch H."/>
            <person name="LaButti K."/>
            <person name="Lagendijk E.L."/>
            <person name="Lapidus A."/>
            <person name="Levasseur A."/>
            <person name="Lindquist E."/>
            <person name="Lipzen A."/>
            <person name="Logrieco A.F."/>
            <person name="MacCabe A."/>
            <person name="Maekelae M.R."/>
            <person name="Malavazi I."/>
            <person name="Melin P."/>
            <person name="Meyer V."/>
            <person name="Mielnichuk N."/>
            <person name="Miskei M."/>
            <person name="Molnar A.P."/>
            <person name="Mule G."/>
            <person name="Ngan C.Y."/>
            <person name="Orejas M."/>
            <person name="Orosz E."/>
            <person name="Ouedraogo J.P."/>
            <person name="Overkamp K.M."/>
            <person name="Park H.-S."/>
            <person name="Perrone G."/>
            <person name="Piumi F."/>
            <person name="Punt P.J."/>
            <person name="Ram A.F."/>
            <person name="Ramon A."/>
            <person name="Rauscher S."/>
            <person name="Record E."/>
            <person name="Riano-Pachon D.M."/>
            <person name="Robert V."/>
            <person name="Roehrig J."/>
            <person name="Ruller R."/>
            <person name="Salamov A."/>
            <person name="Salih N.S."/>
            <person name="Samson R.A."/>
            <person name="Sandor E."/>
            <person name="Sanguinetti M."/>
            <person name="Schuetze T."/>
            <person name="Sepcic K."/>
            <person name="Shelest E."/>
            <person name="Sherlock G."/>
            <person name="Sophianopoulou V."/>
            <person name="Squina F.M."/>
            <person name="Sun H."/>
            <person name="Susca A."/>
            <person name="Todd R.B."/>
            <person name="Tsang A."/>
            <person name="Unkles S.E."/>
            <person name="van de Wiele N."/>
            <person name="van Rossen-Uffink D."/>
            <person name="Oliveira J.V."/>
            <person name="Vesth T.C."/>
            <person name="Visser J."/>
            <person name="Yu J.-H."/>
            <person name="Zhou M."/>
            <person name="Andersen M.R."/>
            <person name="Archer D.B."/>
            <person name="Baker S.E."/>
            <person name="Benoit I."/>
            <person name="Brakhage A.A."/>
            <person name="Braus G.H."/>
            <person name="Fischer R."/>
            <person name="Frisvad J.C."/>
            <person name="Goldman G.H."/>
            <person name="Houbraken J."/>
            <person name="Oakley B."/>
            <person name="Pocsi I."/>
            <person name="Scazzocchio C."/>
            <person name="Seiboth B."/>
            <person name="vanKuyk P.A."/>
            <person name="Wortman J."/>
            <person name="Dyer P.S."/>
            <person name="Grigoriev I.V."/>
        </authorList>
    </citation>
    <scope>NUCLEOTIDE SEQUENCE [LARGE SCALE GENOMIC DNA]</scope>
    <source>
        <strain evidence="8">DTO 134E9</strain>
    </source>
</reference>
<protein>
    <recommendedName>
        <fullName evidence="6">CorA-like transporter domain-containing protein</fullName>
    </recommendedName>
</protein>
<dbReference type="GO" id="GO:0046873">
    <property type="term" value="F:metal ion transmembrane transporter activity"/>
    <property type="evidence" value="ECO:0007669"/>
    <property type="project" value="InterPro"/>
</dbReference>
<evidence type="ECO:0000313" key="8">
    <source>
        <dbReference type="Proteomes" id="UP000184383"/>
    </source>
</evidence>
<feature type="transmembrane region" description="Helical" evidence="5">
    <location>
        <begin position="424"/>
        <end position="444"/>
    </location>
</feature>
<dbReference type="OrthoDB" id="5396681at2759"/>